<evidence type="ECO:0000256" key="1">
    <source>
        <dbReference type="ARBA" id="ARBA00004429"/>
    </source>
</evidence>
<dbReference type="AlphaFoldDB" id="A0A4Q1KMA9"/>
<evidence type="ECO:0000313" key="14">
    <source>
        <dbReference type="Proteomes" id="UP000290958"/>
    </source>
</evidence>
<dbReference type="GO" id="GO:0005886">
    <property type="term" value="C:plasma membrane"/>
    <property type="evidence" value="ECO:0007669"/>
    <property type="project" value="UniProtKB-SubCell"/>
</dbReference>
<dbReference type="InterPro" id="IPR010627">
    <property type="entry name" value="Prepilin_pept_A24_N"/>
</dbReference>
<proteinExistence type="inferred from homology"/>
<dbReference type="Pfam" id="PF01478">
    <property type="entry name" value="Peptidase_A24"/>
    <property type="match status" value="1"/>
</dbReference>
<dbReference type="GO" id="GO:0004190">
    <property type="term" value="F:aspartic-type endopeptidase activity"/>
    <property type="evidence" value="ECO:0007669"/>
    <property type="project" value="UniProtKB-EC"/>
</dbReference>
<keyword evidence="9" id="KW-0489">Methyltransferase</keyword>
<feature type="transmembrane region" description="Helical" evidence="10">
    <location>
        <begin position="152"/>
        <end position="172"/>
    </location>
</feature>
<feature type="transmembrane region" description="Helical" evidence="10">
    <location>
        <begin position="6"/>
        <end position="27"/>
    </location>
</feature>
<evidence type="ECO:0000256" key="9">
    <source>
        <dbReference type="RuleBase" id="RU003794"/>
    </source>
</evidence>
<sequence>MADLAARAAVGLVLGLVAGSFLAALILRWPVGRSILHGRSACDGCGRILQPWELVPVISAAFQRGKCRGCGASIDPLHWQVELACGGIAVAAAMLVPFPHALGWMFAGWMLLALAVLDARHYWLPDALTLALAFLGLTIGPWLTGVSSADSIIGALAGYGALMVVALVYRALRGREGLGLGDAKLLGALGAWMGWQALPLLLFAASALALLWTAWQALIRRQKPHAATMLPLGTFLCIATPPVMIMRLAGYIS</sequence>
<evidence type="ECO:0000256" key="7">
    <source>
        <dbReference type="ARBA" id="ARBA00023136"/>
    </source>
</evidence>
<keyword evidence="9" id="KW-0645">Protease</keyword>
<dbReference type="Proteomes" id="UP000290958">
    <property type="component" value="Unassembled WGS sequence"/>
</dbReference>
<evidence type="ECO:0000259" key="11">
    <source>
        <dbReference type="Pfam" id="PF01478"/>
    </source>
</evidence>
<dbReference type="PANTHER" id="PTHR30487">
    <property type="entry name" value="TYPE 4 PREPILIN-LIKE PROTEINS LEADER PEPTIDE-PROCESSING ENZYME"/>
    <property type="match status" value="1"/>
</dbReference>
<keyword evidence="6 10" id="KW-1133">Transmembrane helix</keyword>
<evidence type="ECO:0000256" key="4">
    <source>
        <dbReference type="ARBA" id="ARBA00022519"/>
    </source>
</evidence>
<feature type="transmembrane region" description="Helical" evidence="10">
    <location>
        <begin position="127"/>
        <end position="145"/>
    </location>
</feature>
<keyword evidence="4" id="KW-0997">Cell inner membrane</keyword>
<evidence type="ECO:0000256" key="5">
    <source>
        <dbReference type="ARBA" id="ARBA00022692"/>
    </source>
</evidence>
<evidence type="ECO:0000256" key="6">
    <source>
        <dbReference type="ARBA" id="ARBA00022989"/>
    </source>
</evidence>
<evidence type="ECO:0000256" key="10">
    <source>
        <dbReference type="SAM" id="Phobius"/>
    </source>
</evidence>
<dbReference type="InterPro" id="IPR050882">
    <property type="entry name" value="Prepilin_peptidase/N-MTase"/>
</dbReference>
<reference evidence="14" key="1">
    <citation type="submission" date="2019-01" db="EMBL/GenBank/DDBJ databases">
        <title>Cytophagaceae bacterium strain CAR-16.</title>
        <authorList>
            <person name="Chen W.-M."/>
        </authorList>
    </citation>
    <scope>NUCLEOTIDE SEQUENCE [LARGE SCALE GENOMIC DNA]</scope>
    <source>
        <strain evidence="14">CHR27</strain>
    </source>
</reference>
<evidence type="ECO:0000256" key="8">
    <source>
        <dbReference type="RuleBase" id="RU003793"/>
    </source>
</evidence>
<accession>A0A4Q1KMA9</accession>
<name>A0A4Q1KMA9_9SPHN</name>
<feature type="transmembrane region" description="Helical" evidence="10">
    <location>
        <begin position="192"/>
        <end position="215"/>
    </location>
</feature>
<dbReference type="GO" id="GO:0008168">
    <property type="term" value="F:methyltransferase activity"/>
    <property type="evidence" value="ECO:0007669"/>
    <property type="project" value="UniProtKB-KW"/>
</dbReference>
<evidence type="ECO:0000313" key="13">
    <source>
        <dbReference type="EMBL" id="RXR29924.1"/>
    </source>
</evidence>
<dbReference type="InterPro" id="IPR014032">
    <property type="entry name" value="Peptidase_A24A_bac"/>
</dbReference>
<comment type="similarity">
    <text evidence="2 8">Belongs to the peptidase A24 family.</text>
</comment>
<dbReference type="OrthoDB" id="9789291at2"/>
<keyword evidence="3" id="KW-1003">Cell membrane</keyword>
<dbReference type="EMBL" id="SBKP01000003">
    <property type="protein sequence ID" value="RXR29924.1"/>
    <property type="molecule type" value="Genomic_DNA"/>
</dbReference>
<protein>
    <recommendedName>
        <fullName evidence="9">Prepilin leader peptidase/N-methyltransferase</fullName>
        <ecNumber evidence="9">2.1.1.-</ecNumber>
        <ecNumber evidence="9">3.4.23.43</ecNumber>
    </recommendedName>
</protein>
<comment type="function">
    <text evidence="9">Plays an essential role in type IV pili and type II pseudopili formation by proteolytically removing the leader sequence from substrate proteins and subsequently monomethylating the alpha-amino group of the newly exposed N-terminal phenylalanine.</text>
</comment>
<evidence type="ECO:0000256" key="3">
    <source>
        <dbReference type="ARBA" id="ARBA00022475"/>
    </source>
</evidence>
<organism evidence="13 14">
    <name type="scientific">Sphingobium fluviale</name>
    <dbReference type="NCBI Taxonomy" id="2506423"/>
    <lineage>
        <taxon>Bacteria</taxon>
        <taxon>Pseudomonadati</taxon>
        <taxon>Pseudomonadota</taxon>
        <taxon>Alphaproteobacteria</taxon>
        <taxon>Sphingomonadales</taxon>
        <taxon>Sphingomonadaceae</taxon>
        <taxon>Sphingobium</taxon>
    </lineage>
</organism>
<feature type="domain" description="Prepilin type IV endopeptidase peptidase" evidence="11">
    <location>
        <begin position="106"/>
        <end position="213"/>
    </location>
</feature>
<comment type="catalytic activity">
    <reaction evidence="9">
        <text>Typically cleaves a -Gly-|-Phe- bond to release an N-terminal, basic peptide of 5-8 residues from type IV prepilin, and then N-methylates the new N-terminal amino group, the methyl donor being S-adenosyl-L-methionine.</text>
        <dbReference type="EC" id="3.4.23.43"/>
    </reaction>
</comment>
<feature type="transmembrane region" description="Helical" evidence="10">
    <location>
        <begin position="83"/>
        <end position="107"/>
    </location>
</feature>
<keyword evidence="9" id="KW-0511">Multifunctional enzyme</keyword>
<keyword evidence="7 10" id="KW-0472">Membrane</keyword>
<evidence type="ECO:0000259" key="12">
    <source>
        <dbReference type="Pfam" id="PF06750"/>
    </source>
</evidence>
<keyword evidence="9" id="KW-0378">Hydrolase</keyword>
<feature type="transmembrane region" description="Helical" evidence="10">
    <location>
        <begin position="227"/>
        <end position="252"/>
    </location>
</feature>
<keyword evidence="14" id="KW-1185">Reference proteome</keyword>
<dbReference type="EC" id="2.1.1.-" evidence="9"/>
<gene>
    <name evidence="13" type="ORF">EQG66_05135</name>
</gene>
<dbReference type="RefSeq" id="WP_129403461.1">
    <property type="nucleotide sequence ID" value="NZ_SBKP01000003.1"/>
</dbReference>
<keyword evidence="9" id="KW-0808">Transferase</keyword>
<dbReference type="GO" id="GO:0032259">
    <property type="term" value="P:methylation"/>
    <property type="evidence" value="ECO:0007669"/>
    <property type="project" value="UniProtKB-KW"/>
</dbReference>
<keyword evidence="5 9" id="KW-0812">Transmembrane</keyword>
<comment type="caution">
    <text evidence="13">The sequence shown here is derived from an EMBL/GenBank/DDBJ whole genome shotgun (WGS) entry which is preliminary data.</text>
</comment>
<feature type="domain" description="Prepilin peptidase A24 N-terminal" evidence="12">
    <location>
        <begin position="13"/>
        <end position="94"/>
    </location>
</feature>
<dbReference type="PANTHER" id="PTHR30487:SF0">
    <property type="entry name" value="PREPILIN LEADER PEPTIDASE_N-METHYLTRANSFERASE-RELATED"/>
    <property type="match status" value="1"/>
</dbReference>
<dbReference type="Pfam" id="PF06750">
    <property type="entry name" value="A24_N_bact"/>
    <property type="match status" value="1"/>
</dbReference>
<dbReference type="EC" id="3.4.23.43" evidence="9"/>
<evidence type="ECO:0000256" key="2">
    <source>
        <dbReference type="ARBA" id="ARBA00005801"/>
    </source>
</evidence>
<dbReference type="GO" id="GO:0006465">
    <property type="term" value="P:signal peptide processing"/>
    <property type="evidence" value="ECO:0007669"/>
    <property type="project" value="TreeGrafter"/>
</dbReference>
<dbReference type="InterPro" id="IPR000045">
    <property type="entry name" value="Prepilin_IV_endopep_pep"/>
</dbReference>
<dbReference type="Gene3D" id="1.20.120.1220">
    <property type="match status" value="1"/>
</dbReference>
<dbReference type="PRINTS" id="PR00864">
    <property type="entry name" value="PREPILNPTASE"/>
</dbReference>
<comment type="subcellular location">
    <subcellularLocation>
        <location evidence="1">Cell inner membrane</location>
        <topology evidence="1">Multi-pass membrane protein</topology>
    </subcellularLocation>
    <subcellularLocation>
        <location evidence="9">Cell membrane</location>
        <topology evidence="9">Multi-pass membrane protein</topology>
    </subcellularLocation>
</comment>